<dbReference type="OrthoDB" id="252349at2"/>
<name>A0A559J444_9BACL</name>
<comment type="caution">
    <text evidence="2">The sequence shown here is derived from an EMBL/GenBank/DDBJ whole genome shotgun (WGS) entry which is preliminary data.</text>
</comment>
<evidence type="ECO:0000313" key="2">
    <source>
        <dbReference type="EMBL" id="TVX94632.1"/>
    </source>
</evidence>
<dbReference type="Gene3D" id="3.40.50.1110">
    <property type="entry name" value="SGNH hydrolase"/>
    <property type="match status" value="1"/>
</dbReference>
<dbReference type="PANTHER" id="PTHR30383">
    <property type="entry name" value="THIOESTERASE 1/PROTEASE 1/LYSOPHOSPHOLIPASE L1"/>
    <property type="match status" value="1"/>
</dbReference>
<dbReference type="Proteomes" id="UP000318102">
    <property type="component" value="Unassembled WGS sequence"/>
</dbReference>
<proteinExistence type="predicted"/>
<reference evidence="2 3" key="1">
    <citation type="submission" date="2019-07" db="EMBL/GenBank/DDBJ databases">
        <authorList>
            <person name="Kim J."/>
        </authorList>
    </citation>
    <scope>NUCLEOTIDE SEQUENCE [LARGE SCALE GENOMIC DNA]</scope>
    <source>
        <strain evidence="2 3">N4</strain>
    </source>
</reference>
<keyword evidence="3" id="KW-1185">Reference proteome</keyword>
<dbReference type="InterPro" id="IPR013830">
    <property type="entry name" value="SGNH_hydro"/>
</dbReference>
<dbReference type="AlphaFoldDB" id="A0A559J444"/>
<dbReference type="EMBL" id="VNJK01000001">
    <property type="protein sequence ID" value="TVX94632.1"/>
    <property type="molecule type" value="Genomic_DNA"/>
</dbReference>
<dbReference type="Pfam" id="PF13472">
    <property type="entry name" value="Lipase_GDSL_2"/>
    <property type="match status" value="1"/>
</dbReference>
<dbReference type="InterPro" id="IPR036514">
    <property type="entry name" value="SGNH_hydro_sf"/>
</dbReference>
<dbReference type="PANTHER" id="PTHR30383:SF27">
    <property type="entry name" value="SPORE GERMINATION LIPASE LIPC"/>
    <property type="match status" value="1"/>
</dbReference>
<accession>A0A559J444</accession>
<dbReference type="InterPro" id="IPR051532">
    <property type="entry name" value="Ester_Hydrolysis_Enzymes"/>
</dbReference>
<dbReference type="GO" id="GO:0004622">
    <property type="term" value="F:phosphatidylcholine lysophospholipase activity"/>
    <property type="evidence" value="ECO:0007669"/>
    <property type="project" value="TreeGrafter"/>
</dbReference>
<feature type="domain" description="SGNH hydrolase-type esterase" evidence="1">
    <location>
        <begin position="55"/>
        <end position="248"/>
    </location>
</feature>
<sequence>MAGGIGTTLLFLLGFGLGVADIVAPASIPFTEKPESQAPLVETERSEKEINIVSLGDSLTRGTGDETGQGYVRRAVAQLSKEQSKPVNLVNNLAINGQRADQLVERLKQQSVGNTLKQANVIFLTIGGNDLFQSARDDQMSNNPLSAESLKAKVEKGTNDAIQVLKQIRKWNESALIVYVGLYNPFSDLKEMHQDGNEVVQQWNETMFNAINKDSNMIMIPTQDLFERNIGKYLASDHFHPNGAGYEAIATRVVQSIK</sequence>
<evidence type="ECO:0000313" key="3">
    <source>
        <dbReference type="Proteomes" id="UP000318102"/>
    </source>
</evidence>
<protein>
    <submittedName>
        <fullName evidence="2">GDSL family lipase</fullName>
    </submittedName>
</protein>
<evidence type="ECO:0000259" key="1">
    <source>
        <dbReference type="Pfam" id="PF13472"/>
    </source>
</evidence>
<gene>
    <name evidence="2" type="ORF">FPZ44_07760</name>
</gene>
<organism evidence="2 3">
    <name type="scientific">Paenibacillus agilis</name>
    <dbReference type="NCBI Taxonomy" id="3020863"/>
    <lineage>
        <taxon>Bacteria</taxon>
        <taxon>Bacillati</taxon>
        <taxon>Bacillota</taxon>
        <taxon>Bacilli</taxon>
        <taxon>Bacillales</taxon>
        <taxon>Paenibacillaceae</taxon>
        <taxon>Paenibacillus</taxon>
    </lineage>
</organism>
<dbReference type="SUPFAM" id="SSF52266">
    <property type="entry name" value="SGNH hydrolase"/>
    <property type="match status" value="1"/>
</dbReference>